<keyword evidence="2" id="KW-0732">Signal</keyword>
<dbReference type="InterPro" id="IPR002227">
    <property type="entry name" value="Tyrosinase_Cu-bd"/>
</dbReference>
<keyword evidence="6" id="KW-1185">Reference proteome</keyword>
<dbReference type="InterPro" id="IPR050316">
    <property type="entry name" value="Tyrosinase/Hemocyanin"/>
</dbReference>
<dbReference type="GO" id="GO:0046872">
    <property type="term" value="F:metal ion binding"/>
    <property type="evidence" value="ECO:0007669"/>
    <property type="project" value="UniProtKB-KW"/>
</dbReference>
<feature type="domain" description="Tyrosinase copper-binding" evidence="4">
    <location>
        <begin position="335"/>
        <end position="346"/>
    </location>
</feature>
<dbReference type="Proteomes" id="UP000799778">
    <property type="component" value="Unassembled WGS sequence"/>
</dbReference>
<evidence type="ECO:0000313" key="5">
    <source>
        <dbReference type="EMBL" id="KAF2021979.1"/>
    </source>
</evidence>
<accession>A0A6A5Y9G4</accession>
<feature type="chain" id="PRO_5025414366" evidence="2">
    <location>
        <begin position="19"/>
        <end position="415"/>
    </location>
</feature>
<gene>
    <name evidence="5" type="ORF">BU24DRAFT_488292</name>
</gene>
<organism evidence="5 6">
    <name type="scientific">Aaosphaeria arxii CBS 175.79</name>
    <dbReference type="NCBI Taxonomy" id="1450172"/>
    <lineage>
        <taxon>Eukaryota</taxon>
        <taxon>Fungi</taxon>
        <taxon>Dikarya</taxon>
        <taxon>Ascomycota</taxon>
        <taxon>Pezizomycotina</taxon>
        <taxon>Dothideomycetes</taxon>
        <taxon>Pleosporomycetidae</taxon>
        <taxon>Pleosporales</taxon>
        <taxon>Pleosporales incertae sedis</taxon>
        <taxon>Aaosphaeria</taxon>
    </lineage>
</organism>
<keyword evidence="1" id="KW-0479">Metal-binding</keyword>
<dbReference type="PRINTS" id="PR00092">
    <property type="entry name" value="TYROSINASE"/>
</dbReference>
<dbReference type="EMBL" id="ML978066">
    <property type="protein sequence ID" value="KAF2021979.1"/>
    <property type="molecule type" value="Genomic_DNA"/>
</dbReference>
<dbReference type="SUPFAM" id="SSF48056">
    <property type="entry name" value="Di-copper centre-containing domain"/>
    <property type="match status" value="1"/>
</dbReference>
<protein>
    <submittedName>
        <fullName evidence="5">Di-copper centre-containing protein</fullName>
    </submittedName>
</protein>
<evidence type="ECO:0000259" key="3">
    <source>
        <dbReference type="PROSITE" id="PS00497"/>
    </source>
</evidence>
<dbReference type="Pfam" id="PF00264">
    <property type="entry name" value="Tyrosinase"/>
    <property type="match status" value="1"/>
</dbReference>
<evidence type="ECO:0000259" key="4">
    <source>
        <dbReference type="PROSITE" id="PS00498"/>
    </source>
</evidence>
<evidence type="ECO:0000256" key="2">
    <source>
        <dbReference type="SAM" id="SignalP"/>
    </source>
</evidence>
<dbReference type="PROSITE" id="PS00497">
    <property type="entry name" value="TYROSINASE_1"/>
    <property type="match status" value="1"/>
</dbReference>
<dbReference type="GeneID" id="54290933"/>
<reference evidence="5" key="1">
    <citation type="journal article" date="2020" name="Stud. Mycol.">
        <title>101 Dothideomycetes genomes: a test case for predicting lifestyles and emergence of pathogens.</title>
        <authorList>
            <person name="Haridas S."/>
            <person name="Albert R."/>
            <person name="Binder M."/>
            <person name="Bloem J."/>
            <person name="Labutti K."/>
            <person name="Salamov A."/>
            <person name="Andreopoulos B."/>
            <person name="Baker S."/>
            <person name="Barry K."/>
            <person name="Bills G."/>
            <person name="Bluhm B."/>
            <person name="Cannon C."/>
            <person name="Castanera R."/>
            <person name="Culley D."/>
            <person name="Daum C."/>
            <person name="Ezra D."/>
            <person name="Gonzalez J."/>
            <person name="Henrissat B."/>
            <person name="Kuo A."/>
            <person name="Liang C."/>
            <person name="Lipzen A."/>
            <person name="Lutzoni F."/>
            <person name="Magnuson J."/>
            <person name="Mondo S."/>
            <person name="Nolan M."/>
            <person name="Ohm R."/>
            <person name="Pangilinan J."/>
            <person name="Park H.-J."/>
            <person name="Ramirez L."/>
            <person name="Alfaro M."/>
            <person name="Sun H."/>
            <person name="Tritt A."/>
            <person name="Yoshinaga Y."/>
            <person name="Zwiers L.-H."/>
            <person name="Turgeon B."/>
            <person name="Goodwin S."/>
            <person name="Spatafora J."/>
            <person name="Crous P."/>
            <person name="Grigoriev I."/>
        </authorList>
    </citation>
    <scope>NUCLEOTIDE SEQUENCE</scope>
    <source>
        <strain evidence="5">CBS 175.79</strain>
    </source>
</reference>
<sequence length="415" mass="45003">MHFSCVVVILLVSSLSNALPSPHEDTAPTYTLPAAASTDVAEASKQLDQLAKFAQQQARSLLKQEHNGEKPGKGKCTLENVAIRREWGSLSPKERIAYTDAVRCFQKKQAKTPASLVPGARSRYDDWIGTHINQTVFIHYSGTFLTWHRFFTWHYEQALRNECGYTGYQPYWNWALTAVTGLEESPLLDGSDTSMGSNGEFVPGQGTVIFGGPGLPEILLPSGTGGGCVTSGPFKDMTVNLGPLALGLANGSTIGLGDGLGYNPRCLKRDLTTWINRNFANASSVARVIIKPKDIYDFQMTMQGYPGSGDLGIHGGGHYSMGGDPARDAFVSPGDPLFYLHHAMIDRVWWTWQLLDNEKRTGAEGISGTGTFLDTPPSANTTLDTVIDLGFAAGPPQTVRDLLSTTAGPFCYIYL</sequence>
<name>A0A6A5Y9G4_9PLEO</name>
<dbReference type="PANTHER" id="PTHR11474:SF116">
    <property type="entry name" value="TYROSINASE"/>
    <property type="match status" value="1"/>
</dbReference>
<feature type="signal peptide" evidence="2">
    <location>
        <begin position="1"/>
        <end position="18"/>
    </location>
</feature>
<evidence type="ECO:0000313" key="6">
    <source>
        <dbReference type="Proteomes" id="UP000799778"/>
    </source>
</evidence>
<feature type="domain" description="Tyrosinase copper-binding" evidence="3">
    <location>
        <begin position="139"/>
        <end position="156"/>
    </location>
</feature>
<dbReference type="OrthoDB" id="6132182at2759"/>
<dbReference type="PROSITE" id="PS00498">
    <property type="entry name" value="TYROSINASE_2"/>
    <property type="match status" value="1"/>
</dbReference>
<dbReference type="RefSeq" id="XP_033390318.1">
    <property type="nucleotide sequence ID" value="XM_033533536.1"/>
</dbReference>
<dbReference type="Gene3D" id="1.10.1280.10">
    <property type="entry name" value="Di-copper center containing domain from catechol oxidase"/>
    <property type="match status" value="1"/>
</dbReference>
<proteinExistence type="predicted"/>
<dbReference type="InterPro" id="IPR008922">
    <property type="entry name" value="Di-copper_centre_dom_sf"/>
</dbReference>
<evidence type="ECO:0000256" key="1">
    <source>
        <dbReference type="ARBA" id="ARBA00022723"/>
    </source>
</evidence>
<dbReference type="AlphaFoldDB" id="A0A6A5Y9G4"/>
<dbReference type="PANTHER" id="PTHR11474">
    <property type="entry name" value="TYROSINASE FAMILY MEMBER"/>
    <property type="match status" value="1"/>
</dbReference>
<dbReference type="GO" id="GO:0016491">
    <property type="term" value="F:oxidoreductase activity"/>
    <property type="evidence" value="ECO:0007669"/>
    <property type="project" value="InterPro"/>
</dbReference>